<dbReference type="InterPro" id="IPR036047">
    <property type="entry name" value="F-box-like_dom_sf"/>
</dbReference>
<evidence type="ECO:0000313" key="4">
    <source>
        <dbReference type="Proteomes" id="UP000823388"/>
    </source>
</evidence>
<organism evidence="3 4">
    <name type="scientific">Panicum virgatum</name>
    <name type="common">Blackwell switchgrass</name>
    <dbReference type="NCBI Taxonomy" id="38727"/>
    <lineage>
        <taxon>Eukaryota</taxon>
        <taxon>Viridiplantae</taxon>
        <taxon>Streptophyta</taxon>
        <taxon>Embryophyta</taxon>
        <taxon>Tracheophyta</taxon>
        <taxon>Spermatophyta</taxon>
        <taxon>Magnoliopsida</taxon>
        <taxon>Liliopsida</taxon>
        <taxon>Poales</taxon>
        <taxon>Poaceae</taxon>
        <taxon>PACMAD clade</taxon>
        <taxon>Panicoideae</taxon>
        <taxon>Panicodae</taxon>
        <taxon>Paniceae</taxon>
        <taxon>Panicinae</taxon>
        <taxon>Panicum</taxon>
        <taxon>Panicum sect. Hiantes</taxon>
    </lineage>
</organism>
<dbReference type="InterPro" id="IPR006566">
    <property type="entry name" value="FBD"/>
</dbReference>
<evidence type="ECO:0000313" key="3">
    <source>
        <dbReference type="EMBL" id="KAG2641384.1"/>
    </source>
</evidence>
<proteinExistence type="predicted"/>
<feature type="region of interest" description="Disordered" evidence="1">
    <location>
        <begin position="1"/>
        <end position="34"/>
    </location>
</feature>
<evidence type="ECO:0000259" key="2">
    <source>
        <dbReference type="PROSITE" id="PS50181"/>
    </source>
</evidence>
<name>A0A8T0W7Q3_PANVG</name>
<accession>A0A8T0W7Q3</accession>
<evidence type="ECO:0000256" key="1">
    <source>
        <dbReference type="SAM" id="MobiDB-lite"/>
    </source>
</evidence>
<dbReference type="OrthoDB" id="584579at2759"/>
<dbReference type="PROSITE" id="PS50181">
    <property type="entry name" value="FBOX"/>
    <property type="match status" value="1"/>
</dbReference>
<dbReference type="Gene3D" id="3.80.10.10">
    <property type="entry name" value="Ribonuclease Inhibitor"/>
    <property type="match status" value="1"/>
</dbReference>
<dbReference type="PANTHER" id="PTHR32141:SF168">
    <property type="entry name" value="OS12G0595200 PROTEIN"/>
    <property type="match status" value="1"/>
</dbReference>
<feature type="compositionally biased region" description="Basic residues" evidence="1">
    <location>
        <begin position="1"/>
        <end position="10"/>
    </location>
</feature>
<reference evidence="3" key="1">
    <citation type="submission" date="2020-05" db="EMBL/GenBank/DDBJ databases">
        <title>WGS assembly of Panicum virgatum.</title>
        <authorList>
            <person name="Lovell J.T."/>
            <person name="Jenkins J."/>
            <person name="Shu S."/>
            <person name="Juenger T.E."/>
            <person name="Schmutz J."/>
        </authorList>
    </citation>
    <scope>NUCLEOTIDE SEQUENCE</scope>
    <source>
        <strain evidence="3">AP13</strain>
    </source>
</reference>
<dbReference type="SMART" id="SM00579">
    <property type="entry name" value="FBD"/>
    <property type="match status" value="1"/>
</dbReference>
<feature type="compositionally biased region" description="Basic and acidic residues" evidence="1">
    <location>
        <begin position="11"/>
        <end position="28"/>
    </location>
</feature>
<dbReference type="InterPro" id="IPR001810">
    <property type="entry name" value="F-box_dom"/>
</dbReference>
<dbReference type="EMBL" id="CM029039">
    <property type="protein sequence ID" value="KAG2641384.1"/>
    <property type="molecule type" value="Genomic_DNA"/>
</dbReference>
<dbReference type="InterPro" id="IPR055411">
    <property type="entry name" value="LRR_FXL15/At3g58940/PEG3-like"/>
</dbReference>
<sequence>MGGNHTRAKRIRLEEEPRRQELPPHRGDGAGAGAPDLISRLPDDVLGGIITLLSTREGARTQAVSRRWRPLWRAAPLNLEVDCGLCWHNAKVDVLATNKILAGHAGPGRRFVAPRLNIHHDVADGWLRSGALTGLREIKFSYSSVDSLPPSALRFAAILRVANFGNCRFPDEVAPSLKFPHLRELSLLEVAISEDALHSLLAGCCALEILLLERNAGIGRLRISSPTLRSIGFSGPWEQQGSEATKFRELVVEDAPRLERLLQLHPDRGPGTIHVMRAPKLETVGLLSAAMSKLELLGTTPFEKMIALSLGTSMETVKVLALESVGPNLDSVVDFLKYFPCVEKLYLIFKRLEAMKNTRTYDPLDPVECLELHLKKVVVDDYGGMGPDVDFIKFFVLNAKVLKEMYLDVVPSCNDKWMANQRRRLQLDNKASPDARFAFDNRAAGASPPEFWNDDPFEWFDQQNFLRSARILD</sequence>
<dbReference type="Pfam" id="PF24758">
    <property type="entry name" value="LRR_At5g56370"/>
    <property type="match status" value="1"/>
</dbReference>
<keyword evidence="4" id="KW-1185">Reference proteome</keyword>
<dbReference type="Proteomes" id="UP000823388">
    <property type="component" value="Chromosome 2K"/>
</dbReference>
<dbReference type="InterPro" id="IPR032675">
    <property type="entry name" value="LRR_dom_sf"/>
</dbReference>
<gene>
    <name evidence="3" type="ORF">PVAP13_2KG252200</name>
</gene>
<dbReference type="Pfam" id="PF08387">
    <property type="entry name" value="FBD"/>
    <property type="match status" value="1"/>
</dbReference>
<dbReference type="SUPFAM" id="SSF81383">
    <property type="entry name" value="F-box domain"/>
    <property type="match status" value="1"/>
</dbReference>
<dbReference type="AlphaFoldDB" id="A0A8T0W7Q3"/>
<comment type="caution">
    <text evidence="3">The sequence shown here is derived from an EMBL/GenBank/DDBJ whole genome shotgun (WGS) entry which is preliminary data.</text>
</comment>
<dbReference type="PANTHER" id="PTHR32141">
    <property type="match status" value="1"/>
</dbReference>
<feature type="domain" description="F-box" evidence="2">
    <location>
        <begin position="35"/>
        <end position="71"/>
    </location>
</feature>
<dbReference type="InterPro" id="IPR055302">
    <property type="entry name" value="F-box_dom-containing"/>
</dbReference>
<protein>
    <recommendedName>
        <fullName evidence="2">F-box domain-containing protein</fullName>
    </recommendedName>
</protein>
<dbReference type="SUPFAM" id="SSF52047">
    <property type="entry name" value="RNI-like"/>
    <property type="match status" value="1"/>
</dbReference>